<dbReference type="AlphaFoldDB" id="A0A0D0A4M6"/>
<dbReference type="OrthoDB" id="2609426at2759"/>
<dbReference type="HOGENOM" id="CLU_2575464_0_0_1"/>
<sequence length="81" mass="9326">LTPVQTDWDVDRFADSAKASRNLSNATQQRQKLAKYFTAPSFGHLTEPTTLVDKHGRILTWYLPEILTADQVVRFSRIYKT</sequence>
<name>A0A0D0A4M6_9AGAM</name>
<dbReference type="Proteomes" id="UP000054485">
    <property type="component" value="Unassembled WGS sequence"/>
</dbReference>
<gene>
    <name evidence="1" type="ORF">CY34DRAFT_100028</name>
</gene>
<reference evidence="1 2" key="1">
    <citation type="submission" date="2014-04" db="EMBL/GenBank/DDBJ databases">
        <authorList>
            <consortium name="DOE Joint Genome Institute"/>
            <person name="Kuo A."/>
            <person name="Ruytinx J."/>
            <person name="Rineau F."/>
            <person name="Colpaert J."/>
            <person name="Kohler A."/>
            <person name="Nagy L.G."/>
            <person name="Floudas D."/>
            <person name="Copeland A."/>
            <person name="Barry K.W."/>
            <person name="Cichocki N."/>
            <person name="Veneault-Fourrey C."/>
            <person name="LaButti K."/>
            <person name="Lindquist E.A."/>
            <person name="Lipzen A."/>
            <person name="Lundell T."/>
            <person name="Morin E."/>
            <person name="Murat C."/>
            <person name="Sun H."/>
            <person name="Tunlid A."/>
            <person name="Henrissat B."/>
            <person name="Grigoriev I.V."/>
            <person name="Hibbett D.S."/>
            <person name="Martin F."/>
            <person name="Nordberg H.P."/>
            <person name="Cantor M.N."/>
            <person name="Hua S.X."/>
        </authorList>
    </citation>
    <scope>NUCLEOTIDE SEQUENCE [LARGE SCALE GENOMIC DNA]</scope>
    <source>
        <strain evidence="1 2">UH-Slu-Lm8-n1</strain>
    </source>
</reference>
<reference evidence="2" key="2">
    <citation type="submission" date="2015-01" db="EMBL/GenBank/DDBJ databases">
        <title>Evolutionary Origins and Diversification of the Mycorrhizal Mutualists.</title>
        <authorList>
            <consortium name="DOE Joint Genome Institute"/>
            <consortium name="Mycorrhizal Genomics Consortium"/>
            <person name="Kohler A."/>
            <person name="Kuo A."/>
            <person name="Nagy L.G."/>
            <person name="Floudas D."/>
            <person name="Copeland A."/>
            <person name="Barry K.W."/>
            <person name="Cichocki N."/>
            <person name="Veneault-Fourrey C."/>
            <person name="LaButti K."/>
            <person name="Lindquist E.A."/>
            <person name="Lipzen A."/>
            <person name="Lundell T."/>
            <person name="Morin E."/>
            <person name="Murat C."/>
            <person name="Riley R."/>
            <person name="Ohm R."/>
            <person name="Sun H."/>
            <person name="Tunlid A."/>
            <person name="Henrissat B."/>
            <person name="Grigoriev I.V."/>
            <person name="Hibbett D.S."/>
            <person name="Martin F."/>
        </authorList>
    </citation>
    <scope>NUCLEOTIDE SEQUENCE [LARGE SCALE GENOMIC DNA]</scope>
    <source>
        <strain evidence="2">UH-Slu-Lm8-n1</strain>
    </source>
</reference>
<dbReference type="EMBL" id="KN835996">
    <property type="protein sequence ID" value="KIK33204.1"/>
    <property type="molecule type" value="Genomic_DNA"/>
</dbReference>
<feature type="non-terminal residue" evidence="1">
    <location>
        <position position="1"/>
    </location>
</feature>
<keyword evidence="2" id="KW-1185">Reference proteome</keyword>
<dbReference type="InParanoid" id="A0A0D0A4M6"/>
<accession>A0A0D0A4M6</accession>
<proteinExistence type="predicted"/>
<protein>
    <submittedName>
        <fullName evidence="1">Uncharacterized protein</fullName>
    </submittedName>
</protein>
<organism evidence="1 2">
    <name type="scientific">Suillus luteus UH-Slu-Lm8-n1</name>
    <dbReference type="NCBI Taxonomy" id="930992"/>
    <lineage>
        <taxon>Eukaryota</taxon>
        <taxon>Fungi</taxon>
        <taxon>Dikarya</taxon>
        <taxon>Basidiomycota</taxon>
        <taxon>Agaricomycotina</taxon>
        <taxon>Agaricomycetes</taxon>
        <taxon>Agaricomycetidae</taxon>
        <taxon>Boletales</taxon>
        <taxon>Suillineae</taxon>
        <taxon>Suillaceae</taxon>
        <taxon>Suillus</taxon>
    </lineage>
</organism>
<evidence type="ECO:0000313" key="2">
    <source>
        <dbReference type="Proteomes" id="UP000054485"/>
    </source>
</evidence>
<evidence type="ECO:0000313" key="1">
    <source>
        <dbReference type="EMBL" id="KIK33204.1"/>
    </source>
</evidence>